<dbReference type="AlphaFoldDB" id="A0AA36FXN7"/>
<keyword evidence="1" id="KW-0175">Coiled coil</keyword>
<dbReference type="InterPro" id="IPR055379">
    <property type="entry name" value="BBS2_pf_dom"/>
</dbReference>
<protein>
    <submittedName>
        <fullName evidence="4">Uncharacterized protein</fullName>
    </submittedName>
</protein>
<feature type="non-terminal residue" evidence="4">
    <location>
        <position position="318"/>
    </location>
</feature>
<dbReference type="Proteomes" id="UP001177023">
    <property type="component" value="Unassembled WGS sequence"/>
</dbReference>
<name>A0AA36FXN7_9BILA</name>
<dbReference type="EMBL" id="CATQJA010001780">
    <property type="protein sequence ID" value="CAJ0568628.1"/>
    <property type="molecule type" value="Genomic_DNA"/>
</dbReference>
<dbReference type="GO" id="GO:0016020">
    <property type="term" value="C:membrane"/>
    <property type="evidence" value="ECO:0007669"/>
    <property type="project" value="TreeGrafter"/>
</dbReference>
<dbReference type="GO" id="GO:0036064">
    <property type="term" value="C:ciliary basal body"/>
    <property type="evidence" value="ECO:0007669"/>
    <property type="project" value="TreeGrafter"/>
</dbReference>
<dbReference type="PANTHER" id="PTHR32465">
    <property type="entry name" value="BARDET-BIEDL SYNDROME 2 PROTEIN"/>
    <property type="match status" value="1"/>
</dbReference>
<accession>A0AA36FXN7</accession>
<feature type="coiled-coil region" evidence="1">
    <location>
        <begin position="22"/>
        <end position="49"/>
    </location>
</feature>
<sequence>MTVALIDGKVRTFEVAQHRDPMEEAQQLLREYGQQKHNLLMELSNYEHEENMSKEEKENENRIPVGVTRSLPRFSRFALIPAEETIPDQVGFVEFKLVQRVPKVVDWMYENFIISDEFSYLENEPERLDLKFVSLQPKLGTALRLIYDSPQQTFRIEHSEMETAGAIIQSLADYFQLPNLTSHAVFPTEFGELSSIMGELEAIYEAKEKLSAELSEAQSIVKETLVRAEDALHCDHVADCRRYYVRVRNNDRAMRQANQLRMANQDRLVAILRRLNKLVELAAKLRVGEASRQVITLCRQALNDENETIMSKLFEFGA</sequence>
<evidence type="ECO:0000259" key="2">
    <source>
        <dbReference type="Pfam" id="PF23350"/>
    </source>
</evidence>
<comment type="caution">
    <text evidence="4">The sequence shown here is derived from an EMBL/GenBank/DDBJ whole genome shotgun (WGS) entry which is preliminary data.</text>
</comment>
<reference evidence="4" key="1">
    <citation type="submission" date="2023-06" db="EMBL/GenBank/DDBJ databases">
        <authorList>
            <person name="Delattre M."/>
        </authorList>
    </citation>
    <scope>NUCLEOTIDE SEQUENCE</scope>
    <source>
        <strain evidence="4">AF72</strain>
    </source>
</reference>
<feature type="domain" description="BBS2 platform" evidence="2">
    <location>
        <begin position="80"/>
        <end position="175"/>
    </location>
</feature>
<dbReference type="Pfam" id="PF23353">
    <property type="entry name" value="BBS2_hp"/>
    <property type="match status" value="1"/>
</dbReference>
<keyword evidence="5" id="KW-1185">Reference proteome</keyword>
<dbReference type="PANTHER" id="PTHR32465:SF0">
    <property type="entry name" value="BARDET-BIEDL SYNDROME 2 PROTEIN"/>
    <property type="match status" value="1"/>
</dbReference>
<proteinExistence type="predicted"/>
<evidence type="ECO:0000256" key="1">
    <source>
        <dbReference type="SAM" id="Coils"/>
    </source>
</evidence>
<dbReference type="GO" id="GO:0031514">
    <property type="term" value="C:motile cilium"/>
    <property type="evidence" value="ECO:0007669"/>
    <property type="project" value="TreeGrafter"/>
</dbReference>
<organism evidence="4 5">
    <name type="scientific">Mesorhabditis spiculigera</name>
    <dbReference type="NCBI Taxonomy" id="96644"/>
    <lineage>
        <taxon>Eukaryota</taxon>
        <taxon>Metazoa</taxon>
        <taxon>Ecdysozoa</taxon>
        <taxon>Nematoda</taxon>
        <taxon>Chromadorea</taxon>
        <taxon>Rhabditida</taxon>
        <taxon>Rhabditina</taxon>
        <taxon>Rhabditomorpha</taxon>
        <taxon>Rhabditoidea</taxon>
        <taxon>Rhabditidae</taxon>
        <taxon>Mesorhabditinae</taxon>
        <taxon>Mesorhabditis</taxon>
    </lineage>
</organism>
<dbReference type="InterPro" id="IPR016616">
    <property type="entry name" value="Bardet-Biedl_syndrome_2_prot"/>
</dbReference>
<dbReference type="Pfam" id="PF23350">
    <property type="entry name" value="BBS2_pf"/>
    <property type="match status" value="1"/>
</dbReference>
<dbReference type="GO" id="GO:0034464">
    <property type="term" value="C:BBSome"/>
    <property type="evidence" value="ECO:0007669"/>
    <property type="project" value="InterPro"/>
</dbReference>
<dbReference type="GO" id="GO:0043005">
    <property type="term" value="C:neuron projection"/>
    <property type="evidence" value="ECO:0007669"/>
    <property type="project" value="TreeGrafter"/>
</dbReference>
<evidence type="ECO:0000313" key="4">
    <source>
        <dbReference type="EMBL" id="CAJ0568628.1"/>
    </source>
</evidence>
<dbReference type="GO" id="GO:1905515">
    <property type="term" value="P:non-motile cilium assembly"/>
    <property type="evidence" value="ECO:0007669"/>
    <property type="project" value="InterPro"/>
</dbReference>
<feature type="domain" description="BBS2 hairpin" evidence="3">
    <location>
        <begin position="187"/>
        <end position="284"/>
    </location>
</feature>
<dbReference type="InterPro" id="IPR055380">
    <property type="entry name" value="BBS2_hp_dom"/>
</dbReference>
<gene>
    <name evidence="4" type="ORF">MSPICULIGERA_LOCUS7143</name>
</gene>
<evidence type="ECO:0000259" key="3">
    <source>
        <dbReference type="Pfam" id="PF23353"/>
    </source>
</evidence>
<evidence type="ECO:0000313" key="5">
    <source>
        <dbReference type="Proteomes" id="UP001177023"/>
    </source>
</evidence>